<protein>
    <submittedName>
        <fullName evidence="1">Nucleotidyltransferase AbiEii toxin of type IV toxin-antitoxin system</fullName>
    </submittedName>
</protein>
<dbReference type="GO" id="GO:0016740">
    <property type="term" value="F:transferase activity"/>
    <property type="evidence" value="ECO:0007669"/>
    <property type="project" value="UniProtKB-KW"/>
</dbReference>
<evidence type="ECO:0000313" key="2">
    <source>
        <dbReference type="Proteomes" id="UP000273898"/>
    </source>
</evidence>
<keyword evidence="1" id="KW-0808">Transferase</keyword>
<dbReference type="Proteomes" id="UP000273898">
    <property type="component" value="Unassembled WGS sequence"/>
</dbReference>
<dbReference type="Pfam" id="PF08843">
    <property type="entry name" value="AbiEii"/>
    <property type="match status" value="1"/>
</dbReference>
<comment type="caution">
    <text evidence="1">The sequence shown here is derived from an EMBL/GenBank/DDBJ whole genome shotgun (WGS) entry which is preliminary data.</text>
</comment>
<dbReference type="InterPro" id="IPR014942">
    <property type="entry name" value="AbiEii"/>
</dbReference>
<dbReference type="EMBL" id="RCCK01000010">
    <property type="protein sequence ID" value="RLJ79767.1"/>
    <property type="molecule type" value="Genomic_DNA"/>
</dbReference>
<accession>A0A497YBA9</accession>
<evidence type="ECO:0000313" key="1">
    <source>
        <dbReference type="EMBL" id="RLJ79767.1"/>
    </source>
</evidence>
<dbReference type="AlphaFoldDB" id="A0A497YBA9"/>
<name>A0A497YBA9_9SPHI</name>
<dbReference type="RefSeq" id="WP_244095037.1">
    <property type="nucleotide sequence ID" value="NZ_RCCK01000010.1"/>
</dbReference>
<proteinExistence type="predicted"/>
<gene>
    <name evidence="1" type="ORF">BCL90_0477</name>
</gene>
<reference evidence="1 2" key="1">
    <citation type="submission" date="2018-10" db="EMBL/GenBank/DDBJ databases">
        <title>Genomic Encyclopedia of Archaeal and Bacterial Type Strains, Phase II (KMG-II): from individual species to whole genera.</title>
        <authorList>
            <person name="Goeker M."/>
        </authorList>
    </citation>
    <scope>NUCLEOTIDE SEQUENCE [LARGE SCALE GENOMIC DNA]</scope>
    <source>
        <strain evidence="1 2">DSM 19624</strain>
    </source>
</reference>
<sequence>MYWNTVNQLLKNTLLELIQAPELAEFRLVGGTALSLYLGHRLSVDIELFTDAKYGLCIKKTSGWHPYQKLLQ</sequence>
<organism evidence="1 2">
    <name type="scientific">Pedobacter alluvionis</name>
    <dbReference type="NCBI Taxonomy" id="475253"/>
    <lineage>
        <taxon>Bacteria</taxon>
        <taxon>Pseudomonadati</taxon>
        <taxon>Bacteroidota</taxon>
        <taxon>Sphingobacteriia</taxon>
        <taxon>Sphingobacteriales</taxon>
        <taxon>Sphingobacteriaceae</taxon>
        <taxon>Pedobacter</taxon>
    </lineage>
</organism>